<dbReference type="PROSITE" id="PS00793">
    <property type="entry name" value="DHPS_2"/>
    <property type="match status" value="1"/>
</dbReference>
<dbReference type="Proteomes" id="UP000315217">
    <property type="component" value="Unassembled WGS sequence"/>
</dbReference>
<evidence type="ECO:0000256" key="4">
    <source>
        <dbReference type="ARBA" id="ARBA00009503"/>
    </source>
</evidence>
<protein>
    <recommendedName>
        <fullName evidence="6">Dihydropteroate synthase</fullName>
        <ecNumber evidence="5">2.5.1.15</ecNumber>
    </recommendedName>
    <alternativeName>
        <fullName evidence="11">Dihydropteroate pyrophosphorylase</fullName>
    </alternativeName>
</protein>
<dbReference type="PROSITE" id="PS50972">
    <property type="entry name" value="PTERIN_BINDING"/>
    <property type="match status" value="1"/>
</dbReference>
<dbReference type="PANTHER" id="PTHR20941">
    <property type="entry name" value="FOLATE SYNTHESIS PROTEINS"/>
    <property type="match status" value="1"/>
</dbReference>
<dbReference type="Pfam" id="PF00809">
    <property type="entry name" value="Pterin_bind"/>
    <property type="match status" value="1"/>
</dbReference>
<reference evidence="13 14" key="1">
    <citation type="journal article" date="2019" name="Nat. Microbiol.">
        <title>Mediterranean grassland soil C-N compound turnover is dependent on rainfall and depth, and is mediated by genomically divergent microorganisms.</title>
        <authorList>
            <person name="Diamond S."/>
            <person name="Andeer P.F."/>
            <person name="Li Z."/>
            <person name="Crits-Christoph A."/>
            <person name="Burstein D."/>
            <person name="Anantharaman K."/>
            <person name="Lane K.R."/>
            <person name="Thomas B.C."/>
            <person name="Pan C."/>
            <person name="Northen T.R."/>
            <person name="Banfield J.F."/>
        </authorList>
    </citation>
    <scope>NUCLEOTIDE SEQUENCE [LARGE SCALE GENOMIC DNA]</scope>
    <source>
        <strain evidence="13">NP_1</strain>
    </source>
</reference>
<dbReference type="GO" id="GO:0046656">
    <property type="term" value="P:folic acid biosynthetic process"/>
    <property type="evidence" value="ECO:0007669"/>
    <property type="project" value="UniProtKB-KW"/>
</dbReference>
<keyword evidence="7 13" id="KW-0808">Transferase</keyword>
<evidence type="ECO:0000256" key="1">
    <source>
        <dbReference type="ARBA" id="ARBA00000012"/>
    </source>
</evidence>
<dbReference type="PANTHER" id="PTHR20941:SF1">
    <property type="entry name" value="FOLIC ACID SYNTHESIS PROTEIN FOL1"/>
    <property type="match status" value="1"/>
</dbReference>
<dbReference type="EMBL" id="VBAI01000035">
    <property type="protein sequence ID" value="TMJ12074.1"/>
    <property type="molecule type" value="Genomic_DNA"/>
</dbReference>
<dbReference type="GO" id="GO:0004156">
    <property type="term" value="F:dihydropteroate synthase activity"/>
    <property type="evidence" value="ECO:0007669"/>
    <property type="project" value="UniProtKB-EC"/>
</dbReference>
<accession>A0A537LVN3</accession>
<dbReference type="InterPro" id="IPR006390">
    <property type="entry name" value="DHP_synth_dom"/>
</dbReference>
<dbReference type="Gene3D" id="3.20.20.20">
    <property type="entry name" value="Dihydropteroate synthase-like"/>
    <property type="match status" value="1"/>
</dbReference>
<dbReference type="AlphaFoldDB" id="A0A537LVN3"/>
<dbReference type="InterPro" id="IPR011005">
    <property type="entry name" value="Dihydropteroate_synth-like_sf"/>
</dbReference>
<proteinExistence type="inferred from homology"/>
<dbReference type="InterPro" id="IPR000489">
    <property type="entry name" value="Pterin-binding_dom"/>
</dbReference>
<organism evidence="13 14">
    <name type="scientific">Candidatus Segetimicrobium genomatis</name>
    <dbReference type="NCBI Taxonomy" id="2569760"/>
    <lineage>
        <taxon>Bacteria</taxon>
        <taxon>Bacillati</taxon>
        <taxon>Candidatus Sysuimicrobiota</taxon>
        <taxon>Candidatus Sysuimicrobiia</taxon>
        <taxon>Candidatus Sysuimicrobiales</taxon>
        <taxon>Candidatus Segetimicrobiaceae</taxon>
        <taxon>Candidatus Segetimicrobium</taxon>
    </lineage>
</organism>
<keyword evidence="9" id="KW-0460">Magnesium</keyword>
<comment type="pathway">
    <text evidence="3">Cofactor biosynthesis; tetrahydrofolate biosynthesis; 7,8-dihydrofolate from 2-amino-4-hydroxy-6-hydroxymethyl-7,8-dihydropteridine diphosphate and 4-aminobenzoate: step 1/2.</text>
</comment>
<gene>
    <name evidence="13" type="primary">folP</name>
    <name evidence="13" type="ORF">E6G98_03775</name>
</gene>
<dbReference type="EC" id="2.5.1.15" evidence="5"/>
<evidence type="ECO:0000313" key="14">
    <source>
        <dbReference type="Proteomes" id="UP000315217"/>
    </source>
</evidence>
<comment type="catalytic activity">
    <reaction evidence="1">
        <text>(7,8-dihydropterin-6-yl)methyl diphosphate + 4-aminobenzoate = 7,8-dihydropteroate + diphosphate</text>
        <dbReference type="Rhea" id="RHEA:19949"/>
        <dbReference type="ChEBI" id="CHEBI:17836"/>
        <dbReference type="ChEBI" id="CHEBI:17839"/>
        <dbReference type="ChEBI" id="CHEBI:33019"/>
        <dbReference type="ChEBI" id="CHEBI:72950"/>
        <dbReference type="EC" id="2.5.1.15"/>
    </reaction>
</comment>
<evidence type="ECO:0000256" key="10">
    <source>
        <dbReference type="ARBA" id="ARBA00022909"/>
    </source>
</evidence>
<evidence type="ECO:0000259" key="12">
    <source>
        <dbReference type="PROSITE" id="PS50972"/>
    </source>
</evidence>
<dbReference type="FunFam" id="3.20.20.20:FF:000006">
    <property type="entry name" value="Dihydropteroate synthase"/>
    <property type="match status" value="1"/>
</dbReference>
<evidence type="ECO:0000256" key="7">
    <source>
        <dbReference type="ARBA" id="ARBA00022679"/>
    </source>
</evidence>
<comment type="caution">
    <text evidence="13">The sequence shown here is derived from an EMBL/GenBank/DDBJ whole genome shotgun (WGS) entry which is preliminary data.</text>
</comment>
<evidence type="ECO:0000256" key="6">
    <source>
        <dbReference type="ARBA" id="ARBA00016919"/>
    </source>
</evidence>
<evidence type="ECO:0000313" key="13">
    <source>
        <dbReference type="EMBL" id="TMJ12074.1"/>
    </source>
</evidence>
<feature type="domain" description="Pterin-binding" evidence="12">
    <location>
        <begin position="1"/>
        <end position="249"/>
    </location>
</feature>
<evidence type="ECO:0000256" key="5">
    <source>
        <dbReference type="ARBA" id="ARBA00012458"/>
    </source>
</evidence>
<dbReference type="SUPFAM" id="SSF51717">
    <property type="entry name" value="Dihydropteroate synthetase-like"/>
    <property type="match status" value="1"/>
</dbReference>
<evidence type="ECO:0000256" key="9">
    <source>
        <dbReference type="ARBA" id="ARBA00022842"/>
    </source>
</evidence>
<dbReference type="InterPro" id="IPR045031">
    <property type="entry name" value="DHP_synth-like"/>
</dbReference>
<dbReference type="CDD" id="cd00739">
    <property type="entry name" value="DHPS"/>
    <property type="match status" value="1"/>
</dbReference>
<evidence type="ECO:0000256" key="3">
    <source>
        <dbReference type="ARBA" id="ARBA00004763"/>
    </source>
</evidence>
<sequence>MGVLNVTPDSFSGDGIMDAQAAVTRARQMLADGADIIDVGGESTRPGAQSVPLEEELRRVMPVVQALTGDLGAVVSVDTMKSAVARSALGAGAAMVNDVSAMRADPDMAGVVAEFQAPVVVMHGYGVSTSAESPARGVVSEVLEFLEERIESAVASGVARERILVDPGFGFGKTVQQNLEIIRRLRELRVLQLPVVIGPSRKGTIGRVLGGLPVQERVEGTAAAVVVSILNGADVIRVHDVHVMARVARMTDAIIRPEQGE</sequence>
<dbReference type="GO" id="GO:0005829">
    <property type="term" value="C:cytosol"/>
    <property type="evidence" value="ECO:0007669"/>
    <property type="project" value="TreeGrafter"/>
</dbReference>
<dbReference type="GO" id="GO:0046872">
    <property type="term" value="F:metal ion binding"/>
    <property type="evidence" value="ECO:0007669"/>
    <property type="project" value="UniProtKB-KW"/>
</dbReference>
<dbReference type="NCBIfam" id="TIGR01496">
    <property type="entry name" value="DHPS"/>
    <property type="match status" value="1"/>
</dbReference>
<name>A0A537LVN3_9BACT</name>
<evidence type="ECO:0000256" key="11">
    <source>
        <dbReference type="ARBA" id="ARBA00030193"/>
    </source>
</evidence>
<dbReference type="GO" id="GO:0046654">
    <property type="term" value="P:tetrahydrofolate biosynthetic process"/>
    <property type="evidence" value="ECO:0007669"/>
    <property type="project" value="TreeGrafter"/>
</dbReference>
<comment type="similarity">
    <text evidence="4">Belongs to the DHPS family.</text>
</comment>
<evidence type="ECO:0000256" key="2">
    <source>
        <dbReference type="ARBA" id="ARBA00001946"/>
    </source>
</evidence>
<keyword evidence="8" id="KW-0479">Metal-binding</keyword>
<evidence type="ECO:0000256" key="8">
    <source>
        <dbReference type="ARBA" id="ARBA00022723"/>
    </source>
</evidence>
<keyword evidence="10" id="KW-0289">Folate biosynthesis</keyword>
<comment type="cofactor">
    <cofactor evidence="2">
        <name>Mg(2+)</name>
        <dbReference type="ChEBI" id="CHEBI:18420"/>
    </cofactor>
</comment>